<dbReference type="RefSeq" id="WP_054208571.1">
    <property type="nucleotide sequence ID" value="NZ_LGSZ01000028.1"/>
</dbReference>
<dbReference type="PATRIC" id="fig|1526658.3.peg.2370"/>
<reference evidence="3 4" key="1">
    <citation type="submission" date="2015-07" db="EMBL/GenBank/DDBJ databases">
        <title>Whole genome sequencing of Bosea vaviloviae isolated from cave pool.</title>
        <authorList>
            <person name="Tan N.E.H."/>
            <person name="Lee Y.P."/>
            <person name="Gan H.M."/>
            <person name="Barton H."/>
            <person name="Savka M.A."/>
        </authorList>
    </citation>
    <scope>NUCLEOTIDE SEQUENCE [LARGE SCALE GENOMIC DNA]</scope>
    <source>
        <strain evidence="3 4">SD260</strain>
    </source>
</reference>
<evidence type="ECO:0000259" key="2">
    <source>
        <dbReference type="Pfam" id="PF00144"/>
    </source>
</evidence>
<dbReference type="PANTHER" id="PTHR46825:SF9">
    <property type="entry name" value="BETA-LACTAMASE-RELATED DOMAIN-CONTAINING PROTEIN"/>
    <property type="match status" value="1"/>
</dbReference>
<dbReference type="InterPro" id="IPR001466">
    <property type="entry name" value="Beta-lactam-related"/>
</dbReference>
<dbReference type="InterPro" id="IPR012338">
    <property type="entry name" value="Beta-lactam/transpept-like"/>
</dbReference>
<comment type="caution">
    <text evidence="3">The sequence shown here is derived from an EMBL/GenBank/DDBJ whole genome shotgun (WGS) entry which is preliminary data.</text>
</comment>
<gene>
    <name evidence="3" type="ORF">AE618_08435</name>
</gene>
<dbReference type="OrthoDB" id="5377981at2"/>
<keyword evidence="4" id="KW-1185">Reference proteome</keyword>
<evidence type="ECO:0000313" key="3">
    <source>
        <dbReference type="EMBL" id="KPH81731.1"/>
    </source>
</evidence>
<dbReference type="SUPFAM" id="SSF56601">
    <property type="entry name" value="beta-lactamase/transpeptidase-like"/>
    <property type="match status" value="1"/>
</dbReference>
<sequence>MRPKSGCPSFAAVLLCLVGAGSAHAQALPATPSASVQPGGPPPAAIALPETPDAFGVVVEEFAARDGLRRGLVIVRRAGKVVYEHGFGGDDPKRPHHLASLSKSITAACVATLVRDGKLAFDTTLRLALAKHFAGTGAVSDPRLLDVTIRQLLTHRSGLAGNRGDGEASTGRKLLDIILKDGAGADASRPLLRLALGQGLKRAPGAYQYSNDGYLALGAVVEEATGQPYETACRERVLAPAGAAGSLAKEWAIMGAYGGWSMTGADYLATLEAITTSDRIIGATARSWQENGADQAPAARTSWYGLGLRVRRVANGFNHWHWGEWSTWYRRAGGSRQKADFNTFATHVGASGTSWFVSFEPRLNEETRIKLDRELWRAFNAVKRWDPS</sequence>
<dbReference type="Gene3D" id="3.40.710.10">
    <property type="entry name" value="DD-peptidase/beta-lactamase superfamily"/>
    <property type="match status" value="1"/>
</dbReference>
<dbReference type="PANTHER" id="PTHR46825">
    <property type="entry name" value="D-ALANYL-D-ALANINE-CARBOXYPEPTIDASE/ENDOPEPTIDASE AMPH"/>
    <property type="match status" value="1"/>
</dbReference>
<dbReference type="AlphaFoldDB" id="A0A0N1F6F8"/>
<feature type="domain" description="Beta-lactamase-related" evidence="2">
    <location>
        <begin position="59"/>
        <end position="333"/>
    </location>
</feature>
<evidence type="ECO:0000256" key="1">
    <source>
        <dbReference type="SAM" id="SignalP"/>
    </source>
</evidence>
<dbReference type="Pfam" id="PF00144">
    <property type="entry name" value="Beta-lactamase"/>
    <property type="match status" value="1"/>
</dbReference>
<name>A0A0N1F6F8_9HYPH</name>
<evidence type="ECO:0000313" key="4">
    <source>
        <dbReference type="Proteomes" id="UP000037822"/>
    </source>
</evidence>
<feature type="signal peptide" evidence="1">
    <location>
        <begin position="1"/>
        <end position="25"/>
    </location>
</feature>
<keyword evidence="1" id="KW-0732">Signal</keyword>
<feature type="chain" id="PRO_5005870916" description="Beta-lactamase-related domain-containing protein" evidence="1">
    <location>
        <begin position="26"/>
        <end position="388"/>
    </location>
</feature>
<dbReference type="EMBL" id="LGSZ01000028">
    <property type="protein sequence ID" value="KPH81731.1"/>
    <property type="molecule type" value="Genomic_DNA"/>
</dbReference>
<accession>A0A0N1F6F8</accession>
<organism evidence="3 4">
    <name type="scientific">Bosea vaviloviae</name>
    <dbReference type="NCBI Taxonomy" id="1526658"/>
    <lineage>
        <taxon>Bacteria</taxon>
        <taxon>Pseudomonadati</taxon>
        <taxon>Pseudomonadota</taxon>
        <taxon>Alphaproteobacteria</taxon>
        <taxon>Hyphomicrobiales</taxon>
        <taxon>Boseaceae</taxon>
        <taxon>Bosea</taxon>
    </lineage>
</organism>
<dbReference type="InterPro" id="IPR050491">
    <property type="entry name" value="AmpC-like"/>
</dbReference>
<dbReference type="Proteomes" id="UP000037822">
    <property type="component" value="Unassembled WGS sequence"/>
</dbReference>
<protein>
    <recommendedName>
        <fullName evidence="2">Beta-lactamase-related domain-containing protein</fullName>
    </recommendedName>
</protein>
<proteinExistence type="predicted"/>